<keyword evidence="17" id="KW-1185">Reference proteome</keyword>
<keyword evidence="6" id="KW-0479">Metal-binding</keyword>
<evidence type="ECO:0000256" key="5">
    <source>
        <dbReference type="ARBA" id="ARBA00022670"/>
    </source>
</evidence>
<dbReference type="InterPro" id="IPR003960">
    <property type="entry name" value="ATPase_AAA_CS"/>
</dbReference>
<dbReference type="EMBL" id="JAAAIM010000014">
    <property type="protein sequence ID" value="KAG0298151.1"/>
    <property type="molecule type" value="Genomic_DNA"/>
</dbReference>
<evidence type="ECO:0000256" key="8">
    <source>
        <dbReference type="ARBA" id="ARBA00022801"/>
    </source>
</evidence>
<reference evidence="16 17" key="1">
    <citation type="journal article" date="2020" name="Fungal Divers.">
        <title>Resolving the Mortierellaceae phylogeny through synthesis of multi-gene phylogenetics and phylogenomics.</title>
        <authorList>
            <person name="Vandepol N."/>
            <person name="Liber J."/>
            <person name="Desiro A."/>
            <person name="Na H."/>
            <person name="Kennedy M."/>
            <person name="Barry K."/>
            <person name="Grigoriev I.V."/>
            <person name="Miller A.N."/>
            <person name="O'Donnell K."/>
            <person name="Stajich J.E."/>
            <person name="Bonito G."/>
        </authorList>
    </citation>
    <scope>NUCLEOTIDE SEQUENCE [LARGE SCALE GENOMIC DNA]</scope>
    <source>
        <strain evidence="16 17">AD045</strain>
    </source>
</reference>
<dbReference type="Gene3D" id="1.20.58.760">
    <property type="entry name" value="Peptidase M41"/>
    <property type="match status" value="1"/>
</dbReference>
<dbReference type="SUPFAM" id="SSF52540">
    <property type="entry name" value="P-loop containing nucleoside triphosphate hydrolases"/>
    <property type="match status" value="1"/>
</dbReference>
<keyword evidence="10" id="KW-0067">ATP-binding</keyword>
<name>A0ABQ7KG79_9FUNG</name>
<dbReference type="Gene3D" id="3.40.50.300">
    <property type="entry name" value="P-loop containing nucleotide triphosphate hydrolases"/>
    <property type="match status" value="1"/>
</dbReference>
<keyword evidence="11" id="KW-0482">Metalloprotease</keyword>
<gene>
    <name evidence="16" type="ORF">BGZ96_002166</name>
</gene>
<dbReference type="Pfam" id="PF17862">
    <property type="entry name" value="AAA_lid_3"/>
    <property type="match status" value="1"/>
</dbReference>
<keyword evidence="9" id="KW-0862">Zinc</keyword>
<dbReference type="SMART" id="SM00382">
    <property type="entry name" value="AAA"/>
    <property type="match status" value="1"/>
</dbReference>
<dbReference type="InterPro" id="IPR003593">
    <property type="entry name" value="AAA+_ATPase"/>
</dbReference>
<evidence type="ECO:0000256" key="4">
    <source>
        <dbReference type="ARBA" id="ARBA00010550"/>
    </source>
</evidence>
<evidence type="ECO:0000256" key="2">
    <source>
        <dbReference type="ARBA" id="ARBA00004370"/>
    </source>
</evidence>
<evidence type="ECO:0000256" key="6">
    <source>
        <dbReference type="ARBA" id="ARBA00022723"/>
    </source>
</evidence>
<evidence type="ECO:0000256" key="12">
    <source>
        <dbReference type="ARBA" id="ARBA00023136"/>
    </source>
</evidence>
<comment type="caution">
    <text evidence="16">The sequence shown here is derived from an EMBL/GenBank/DDBJ whole genome shotgun (WGS) entry which is preliminary data.</text>
</comment>
<keyword evidence="5" id="KW-0645">Protease</keyword>
<dbReference type="InterPro" id="IPR041569">
    <property type="entry name" value="AAA_lid_3"/>
</dbReference>
<dbReference type="InterPro" id="IPR002877">
    <property type="entry name" value="RNA_MeTrfase_FtsJ_dom"/>
</dbReference>
<protein>
    <recommendedName>
        <fullName evidence="15">AAA+ ATPase domain-containing protein</fullName>
    </recommendedName>
</protein>
<evidence type="ECO:0000313" key="16">
    <source>
        <dbReference type="EMBL" id="KAG0298151.1"/>
    </source>
</evidence>
<feature type="region of interest" description="Disordered" evidence="13">
    <location>
        <begin position="664"/>
        <end position="706"/>
    </location>
</feature>
<evidence type="ECO:0000256" key="14">
    <source>
        <dbReference type="SAM" id="Phobius"/>
    </source>
</evidence>
<dbReference type="InterPro" id="IPR000642">
    <property type="entry name" value="Peptidase_M41"/>
</dbReference>
<keyword evidence="8" id="KW-0378">Hydrolase</keyword>
<comment type="subcellular location">
    <subcellularLocation>
        <location evidence="2">Membrane</location>
    </subcellularLocation>
</comment>
<evidence type="ECO:0000256" key="7">
    <source>
        <dbReference type="ARBA" id="ARBA00022741"/>
    </source>
</evidence>
<dbReference type="Pfam" id="PF00004">
    <property type="entry name" value="AAA"/>
    <property type="match status" value="1"/>
</dbReference>
<dbReference type="Gene3D" id="3.40.50.150">
    <property type="entry name" value="Vaccinia Virus protein VP39"/>
    <property type="match status" value="1"/>
</dbReference>
<dbReference type="InterPro" id="IPR005936">
    <property type="entry name" value="FtsH"/>
</dbReference>
<dbReference type="InterPro" id="IPR037219">
    <property type="entry name" value="Peptidase_M41-like"/>
</dbReference>
<dbReference type="InterPro" id="IPR027417">
    <property type="entry name" value="P-loop_NTPase"/>
</dbReference>
<dbReference type="Gene3D" id="1.10.8.60">
    <property type="match status" value="1"/>
</dbReference>
<evidence type="ECO:0000256" key="10">
    <source>
        <dbReference type="ARBA" id="ARBA00022840"/>
    </source>
</evidence>
<feature type="transmembrane region" description="Helical" evidence="14">
    <location>
        <begin position="174"/>
        <end position="194"/>
    </location>
</feature>
<proteinExistence type="inferred from homology"/>
<dbReference type="InterPro" id="IPR029063">
    <property type="entry name" value="SAM-dependent_MTases_sf"/>
</dbReference>
<comment type="similarity">
    <text evidence="4">In the N-terminal section; belongs to the AAA ATPase family.</text>
</comment>
<evidence type="ECO:0000313" key="17">
    <source>
        <dbReference type="Proteomes" id="UP001194696"/>
    </source>
</evidence>
<evidence type="ECO:0000256" key="13">
    <source>
        <dbReference type="SAM" id="MobiDB-lite"/>
    </source>
</evidence>
<organism evidence="16 17">
    <name type="scientific">Linnemannia gamsii</name>
    <dbReference type="NCBI Taxonomy" id="64522"/>
    <lineage>
        <taxon>Eukaryota</taxon>
        <taxon>Fungi</taxon>
        <taxon>Fungi incertae sedis</taxon>
        <taxon>Mucoromycota</taxon>
        <taxon>Mortierellomycotina</taxon>
        <taxon>Mortierellomycetes</taxon>
        <taxon>Mortierellales</taxon>
        <taxon>Mortierellaceae</taxon>
        <taxon>Linnemannia</taxon>
    </lineage>
</organism>
<dbReference type="NCBIfam" id="TIGR01241">
    <property type="entry name" value="FtsH_fam"/>
    <property type="match status" value="1"/>
</dbReference>
<keyword evidence="14" id="KW-1133">Transmembrane helix</keyword>
<evidence type="ECO:0000256" key="1">
    <source>
        <dbReference type="ARBA" id="ARBA00001947"/>
    </source>
</evidence>
<dbReference type="InterPro" id="IPR003959">
    <property type="entry name" value="ATPase_AAA_core"/>
</dbReference>
<accession>A0ABQ7KG79</accession>
<dbReference type="PANTHER" id="PTHR23076">
    <property type="entry name" value="METALLOPROTEASE M41 FTSH"/>
    <property type="match status" value="1"/>
</dbReference>
<evidence type="ECO:0000259" key="15">
    <source>
        <dbReference type="SMART" id="SM00382"/>
    </source>
</evidence>
<evidence type="ECO:0000256" key="3">
    <source>
        <dbReference type="ARBA" id="ARBA00010044"/>
    </source>
</evidence>
<dbReference type="PANTHER" id="PTHR23076:SF97">
    <property type="entry name" value="ATP-DEPENDENT ZINC METALLOPROTEASE YME1L1"/>
    <property type="match status" value="1"/>
</dbReference>
<comment type="cofactor">
    <cofactor evidence="1">
        <name>Zn(2+)</name>
        <dbReference type="ChEBI" id="CHEBI:29105"/>
    </cofactor>
</comment>
<comment type="similarity">
    <text evidence="3">In the C-terminal section; belongs to the peptidase M41 family.</text>
</comment>
<evidence type="ECO:0000256" key="11">
    <source>
        <dbReference type="ARBA" id="ARBA00023049"/>
    </source>
</evidence>
<keyword evidence="7" id="KW-0547">Nucleotide-binding</keyword>
<dbReference type="SUPFAM" id="SSF140990">
    <property type="entry name" value="FtsH protease domain-like"/>
    <property type="match status" value="1"/>
</dbReference>
<dbReference type="Gene3D" id="3.30.720.210">
    <property type="match status" value="1"/>
</dbReference>
<dbReference type="SUPFAM" id="SSF53335">
    <property type="entry name" value="S-adenosyl-L-methionine-dependent methyltransferases"/>
    <property type="match status" value="1"/>
</dbReference>
<dbReference type="Pfam" id="PF01434">
    <property type="entry name" value="Peptidase_M41"/>
    <property type="match status" value="1"/>
</dbReference>
<dbReference type="Pfam" id="PF01728">
    <property type="entry name" value="FtsJ"/>
    <property type="match status" value="1"/>
</dbReference>
<feature type="region of interest" description="Disordered" evidence="13">
    <location>
        <begin position="88"/>
        <end position="108"/>
    </location>
</feature>
<dbReference type="HAMAP" id="MF_01458">
    <property type="entry name" value="FtsH"/>
    <property type="match status" value="1"/>
</dbReference>
<keyword evidence="14" id="KW-0812">Transmembrane</keyword>
<dbReference type="PROSITE" id="PS00674">
    <property type="entry name" value="AAA"/>
    <property type="match status" value="1"/>
</dbReference>
<dbReference type="Proteomes" id="UP001194696">
    <property type="component" value="Unassembled WGS sequence"/>
</dbReference>
<evidence type="ECO:0000256" key="9">
    <source>
        <dbReference type="ARBA" id="ARBA00022833"/>
    </source>
</evidence>
<feature type="compositionally biased region" description="Basic and acidic residues" evidence="13">
    <location>
        <begin position="91"/>
        <end position="103"/>
    </location>
</feature>
<keyword evidence="12 14" id="KW-0472">Membrane</keyword>
<feature type="domain" description="AAA+ ATPase" evidence="15">
    <location>
        <begin position="260"/>
        <end position="399"/>
    </location>
</feature>
<dbReference type="CDD" id="cd19501">
    <property type="entry name" value="RecA-like_FtsH"/>
    <property type="match status" value="1"/>
</dbReference>
<sequence>MEPIADVHFIQGDFREDAVLAQLTEMIGARVAAADAARIEDVCDLALEFAQQCLHQEGALLVKCFHGSGYSQIIKKFKQSFKSVAARKPKASRDKSAEFDKPPPPENPIAYSQFMEDAKNGKIKDVLVHGRNLAVTPVEGNKYQVASPGDMWMVGDLMKYNVQVSGKPDEETNMLVSALTYLGPTLLIIGFWFYMMRQMQGGGKGGAFSFGKSRARLIDENNNAINFNDVAGCDEAKEEVQELVDFLRDPQKFQKLGGRIPRGVLLIGPPGTGKTLLARAIAGEAKVPFFSISGSDFVEMFVGVGAARVRDMFEQAKKHSPCIVFIDEIDAVGRHRGAGMGGGNDEREQTLNQMLVEMDGFEANSGVIVIAATNRSDVLDKALLRPGRFDRQVYVGLPDIRGREHILKVHLRKVPISNDVDASIIARGTPGFSGADLANLINEAALFAARRNKRIVEMKDFEDAKDKIFMGPERKSAVMREEERRNTAYHESGHAVVAKLLPHADPVHKVSIMPRGMALGITWQLPEHDRVNLYRDKMLEEIAILFGGRAAEEVFLDSMSTGASNDFERATKIARDMVTRYGMSDVLGTMVYVDTEQESMFGKVASKSVSEATQQKVDAEIRRLLDQEYQRARDLLENNRDKVEAMAKALLEWETIDANQVNDIMAGNTPRSPKNDSSDGSSAAGGDHDGYSEIKPATTAQPAEAR</sequence>